<feature type="transmembrane region" description="Helical" evidence="5">
    <location>
        <begin position="90"/>
        <end position="111"/>
    </location>
</feature>
<dbReference type="SUPFAM" id="SSF161084">
    <property type="entry name" value="MAPEG domain-like"/>
    <property type="match status" value="1"/>
</dbReference>
<dbReference type="EMBL" id="OBQD01000011">
    <property type="protein sequence ID" value="SOC43453.1"/>
    <property type="molecule type" value="Genomic_DNA"/>
</dbReference>
<dbReference type="InterPro" id="IPR023352">
    <property type="entry name" value="MAPEG-like_dom_sf"/>
</dbReference>
<evidence type="ECO:0000256" key="5">
    <source>
        <dbReference type="SAM" id="Phobius"/>
    </source>
</evidence>
<dbReference type="OrthoDB" id="7743618at2"/>
<dbReference type="PANTHER" id="PTHR35371">
    <property type="entry name" value="INNER MEMBRANE PROTEIN"/>
    <property type="match status" value="1"/>
</dbReference>
<dbReference type="RefSeq" id="WP_097141220.1">
    <property type="nucleotide sequence ID" value="NZ_OBQD01000011.1"/>
</dbReference>
<keyword evidence="2 5" id="KW-0812">Transmembrane</keyword>
<evidence type="ECO:0000256" key="1">
    <source>
        <dbReference type="ARBA" id="ARBA00004370"/>
    </source>
</evidence>
<dbReference type="Pfam" id="PF01124">
    <property type="entry name" value="MAPEG"/>
    <property type="match status" value="1"/>
</dbReference>
<reference evidence="6 7" key="1">
    <citation type="submission" date="2017-08" db="EMBL/GenBank/DDBJ databases">
        <authorList>
            <person name="de Groot N.N."/>
        </authorList>
    </citation>
    <scope>NUCLEOTIDE SEQUENCE [LARGE SCALE GENOMIC DNA]</scope>
    <source>
        <strain evidence="6 7">JC85</strain>
    </source>
</reference>
<gene>
    <name evidence="6" type="ORF">SAMN05892877_111109</name>
</gene>
<dbReference type="PANTHER" id="PTHR35371:SF1">
    <property type="entry name" value="BLR7753 PROTEIN"/>
    <property type="match status" value="1"/>
</dbReference>
<feature type="transmembrane region" description="Helical" evidence="5">
    <location>
        <begin position="118"/>
        <end position="136"/>
    </location>
</feature>
<evidence type="ECO:0000256" key="4">
    <source>
        <dbReference type="ARBA" id="ARBA00023136"/>
    </source>
</evidence>
<dbReference type="InterPro" id="IPR001129">
    <property type="entry name" value="Membr-assoc_MAPEG"/>
</dbReference>
<evidence type="ECO:0000313" key="6">
    <source>
        <dbReference type="EMBL" id="SOC43453.1"/>
    </source>
</evidence>
<dbReference type="GO" id="GO:0016020">
    <property type="term" value="C:membrane"/>
    <property type="evidence" value="ECO:0007669"/>
    <property type="project" value="UniProtKB-SubCell"/>
</dbReference>
<sequence length="137" mass="14534">MDAAALAASPFITLVAWSAALLVFQVMLQGALSTGDRGQAWNAGPRDGEAKPLGRLAGRAERASANLRETYPAFVGLALCLALAGDPSGWGYRGALLWFACRLLYIPLYLAGIAYVRSLIWLGSLAGLFMMFAAILL</sequence>
<feature type="transmembrane region" description="Helical" evidence="5">
    <location>
        <begin position="6"/>
        <end position="28"/>
    </location>
</feature>
<organism evidence="6 7">
    <name type="scientific">Rhizobium subbaraonis</name>
    <dbReference type="NCBI Taxonomy" id="908946"/>
    <lineage>
        <taxon>Bacteria</taxon>
        <taxon>Pseudomonadati</taxon>
        <taxon>Pseudomonadota</taxon>
        <taxon>Alphaproteobacteria</taxon>
        <taxon>Hyphomicrobiales</taxon>
        <taxon>Rhizobiaceae</taxon>
        <taxon>Rhizobium/Agrobacterium group</taxon>
        <taxon>Rhizobium</taxon>
    </lineage>
</organism>
<comment type="subcellular location">
    <subcellularLocation>
        <location evidence="1">Membrane</location>
    </subcellularLocation>
</comment>
<protein>
    <submittedName>
        <fullName evidence="6">Uncharacterized MAPEG superfamily protein</fullName>
    </submittedName>
</protein>
<proteinExistence type="predicted"/>
<dbReference type="AlphaFoldDB" id="A0A285UNW5"/>
<keyword evidence="3 5" id="KW-1133">Transmembrane helix</keyword>
<keyword evidence="4 5" id="KW-0472">Membrane</keyword>
<evidence type="ECO:0000256" key="3">
    <source>
        <dbReference type="ARBA" id="ARBA00022989"/>
    </source>
</evidence>
<keyword evidence="7" id="KW-1185">Reference proteome</keyword>
<accession>A0A285UNW5</accession>
<evidence type="ECO:0000256" key="2">
    <source>
        <dbReference type="ARBA" id="ARBA00022692"/>
    </source>
</evidence>
<dbReference type="Proteomes" id="UP000219167">
    <property type="component" value="Unassembled WGS sequence"/>
</dbReference>
<name>A0A285UNW5_9HYPH</name>
<dbReference type="Gene3D" id="1.20.120.550">
    <property type="entry name" value="Membrane associated eicosanoid/glutathione metabolism-like domain"/>
    <property type="match status" value="1"/>
</dbReference>
<evidence type="ECO:0000313" key="7">
    <source>
        <dbReference type="Proteomes" id="UP000219167"/>
    </source>
</evidence>